<protein>
    <recommendedName>
        <fullName evidence="3">DUF4253 domain-containing protein</fullName>
    </recommendedName>
</protein>
<dbReference type="Proteomes" id="UP001501777">
    <property type="component" value="Unassembled WGS sequence"/>
</dbReference>
<sequence length="49" mass="5541">MGGAVRSPGRLALEHVLSTADNIVDDPPTPFPEYAAELIGRTEWRFWWD</sequence>
<dbReference type="EMBL" id="BAAASG010000011">
    <property type="protein sequence ID" value="GAA2501196.1"/>
    <property type="molecule type" value="Genomic_DNA"/>
</dbReference>
<proteinExistence type="predicted"/>
<name>A0ABN3MFU0_STRLO</name>
<evidence type="ECO:0000313" key="1">
    <source>
        <dbReference type="EMBL" id="GAA2501196.1"/>
    </source>
</evidence>
<accession>A0ABN3MFU0</accession>
<keyword evidence="2" id="KW-1185">Reference proteome</keyword>
<comment type="caution">
    <text evidence="1">The sequence shown here is derived from an EMBL/GenBank/DDBJ whole genome shotgun (WGS) entry which is preliminary data.</text>
</comment>
<gene>
    <name evidence="1" type="ORF">GCM10010276_49550</name>
</gene>
<evidence type="ECO:0008006" key="3">
    <source>
        <dbReference type="Google" id="ProtNLM"/>
    </source>
</evidence>
<organism evidence="1 2">
    <name type="scientific">Streptomyces longisporus</name>
    <dbReference type="NCBI Taxonomy" id="1948"/>
    <lineage>
        <taxon>Bacteria</taxon>
        <taxon>Bacillati</taxon>
        <taxon>Actinomycetota</taxon>
        <taxon>Actinomycetes</taxon>
        <taxon>Kitasatosporales</taxon>
        <taxon>Streptomycetaceae</taxon>
        <taxon>Streptomyces</taxon>
    </lineage>
</organism>
<reference evidence="1 2" key="1">
    <citation type="journal article" date="2019" name="Int. J. Syst. Evol. Microbiol.">
        <title>The Global Catalogue of Microorganisms (GCM) 10K type strain sequencing project: providing services to taxonomists for standard genome sequencing and annotation.</title>
        <authorList>
            <consortium name="The Broad Institute Genomics Platform"/>
            <consortium name="The Broad Institute Genome Sequencing Center for Infectious Disease"/>
            <person name="Wu L."/>
            <person name="Ma J."/>
        </authorList>
    </citation>
    <scope>NUCLEOTIDE SEQUENCE [LARGE SCALE GENOMIC DNA]</scope>
    <source>
        <strain evidence="1 2">JCM 4395</strain>
    </source>
</reference>
<evidence type="ECO:0000313" key="2">
    <source>
        <dbReference type="Proteomes" id="UP001501777"/>
    </source>
</evidence>